<gene>
    <name evidence="1" type="ORF">GCM10009681_56680</name>
</gene>
<name>A0ABP4XHW6_9ACTN</name>
<accession>A0ABP4XHW6</accession>
<comment type="caution">
    <text evidence="1">The sequence shown here is derived from an EMBL/GenBank/DDBJ whole genome shotgun (WGS) entry which is preliminary data.</text>
</comment>
<protein>
    <submittedName>
        <fullName evidence="1">Uncharacterized protein</fullName>
    </submittedName>
</protein>
<sequence length="216" mass="24426">MDDALIVALALARVRRAFARYPRRPVLEGCPHCRCPVQVDQHDLFSLTLSLGNTVGDRYDVKSLLPLLLERLVASEELDPAIVIGMLPREHWRTWPHAEQDAVDGYLNTVWRWLLAAYPPQVGSFLDAPTFLNAVAATGEDVGRYLDIWSNTPSSAADRHLADAVNGLHFASRNSSAFDIWLRGDVIRDRLYRAFERDHASSWADDFARAYDLLRI</sequence>
<evidence type="ECO:0000313" key="2">
    <source>
        <dbReference type="Proteomes" id="UP001500655"/>
    </source>
</evidence>
<reference evidence="2" key="1">
    <citation type="journal article" date="2019" name="Int. J. Syst. Evol. Microbiol.">
        <title>The Global Catalogue of Microorganisms (GCM) 10K type strain sequencing project: providing services to taxonomists for standard genome sequencing and annotation.</title>
        <authorList>
            <consortium name="The Broad Institute Genomics Platform"/>
            <consortium name="The Broad Institute Genome Sequencing Center for Infectious Disease"/>
            <person name="Wu L."/>
            <person name="Ma J."/>
        </authorList>
    </citation>
    <scope>NUCLEOTIDE SEQUENCE [LARGE SCALE GENOMIC DNA]</scope>
    <source>
        <strain evidence="2">JCM 13249</strain>
    </source>
</reference>
<proteinExistence type="predicted"/>
<dbReference type="EMBL" id="BAAALS010000062">
    <property type="protein sequence ID" value="GAA1778450.1"/>
    <property type="molecule type" value="Genomic_DNA"/>
</dbReference>
<evidence type="ECO:0000313" key="1">
    <source>
        <dbReference type="EMBL" id="GAA1778450.1"/>
    </source>
</evidence>
<organism evidence="1 2">
    <name type="scientific">Luedemannella helvata</name>
    <dbReference type="NCBI Taxonomy" id="349315"/>
    <lineage>
        <taxon>Bacteria</taxon>
        <taxon>Bacillati</taxon>
        <taxon>Actinomycetota</taxon>
        <taxon>Actinomycetes</taxon>
        <taxon>Micromonosporales</taxon>
        <taxon>Micromonosporaceae</taxon>
        <taxon>Luedemannella</taxon>
    </lineage>
</organism>
<keyword evidence="2" id="KW-1185">Reference proteome</keyword>
<dbReference type="RefSeq" id="WP_344088845.1">
    <property type="nucleotide sequence ID" value="NZ_BAAALS010000062.1"/>
</dbReference>
<dbReference type="Proteomes" id="UP001500655">
    <property type="component" value="Unassembled WGS sequence"/>
</dbReference>